<dbReference type="SUPFAM" id="SSF48264">
    <property type="entry name" value="Cytochrome P450"/>
    <property type="match status" value="1"/>
</dbReference>
<dbReference type="GO" id="GO:0020037">
    <property type="term" value="F:heme binding"/>
    <property type="evidence" value="ECO:0007669"/>
    <property type="project" value="InterPro"/>
</dbReference>
<dbReference type="FunFam" id="1.10.630.10:FF:000026">
    <property type="entry name" value="Cytochrome P450 82C4"/>
    <property type="match status" value="1"/>
</dbReference>
<dbReference type="Gene3D" id="1.10.630.10">
    <property type="entry name" value="Cytochrome P450"/>
    <property type="match status" value="1"/>
</dbReference>
<organism evidence="10">
    <name type="scientific">Kalopanax septemlobus</name>
    <name type="common">Castor aralia</name>
    <name type="synonym">Acanthopanax septemlobus</name>
    <dbReference type="NCBI Taxonomy" id="228393"/>
    <lineage>
        <taxon>Eukaryota</taxon>
        <taxon>Viridiplantae</taxon>
        <taxon>Streptophyta</taxon>
        <taxon>Embryophyta</taxon>
        <taxon>Tracheophyta</taxon>
        <taxon>Spermatophyta</taxon>
        <taxon>Magnoliopsida</taxon>
        <taxon>eudicotyledons</taxon>
        <taxon>Gunneridae</taxon>
        <taxon>Pentapetalae</taxon>
        <taxon>asterids</taxon>
        <taxon>campanulids</taxon>
        <taxon>Apiales</taxon>
        <taxon>Araliaceae</taxon>
        <taxon>Kalopanax</taxon>
    </lineage>
</organism>
<keyword evidence="9" id="KW-1133">Transmembrane helix</keyword>
<dbReference type="PANTHER" id="PTHR47947:SF8">
    <property type="entry name" value="CYTOCHROME P450 82C4-LIKE"/>
    <property type="match status" value="1"/>
</dbReference>
<dbReference type="InterPro" id="IPR002401">
    <property type="entry name" value="Cyt_P450_E_grp-I"/>
</dbReference>
<keyword evidence="2 7" id="KW-0349">Heme</keyword>
<evidence type="ECO:0000313" key="10">
    <source>
        <dbReference type="EMBL" id="ALO23115.1"/>
    </source>
</evidence>
<comment type="similarity">
    <text evidence="8">Belongs to the cytochrome P450 family.</text>
</comment>
<keyword evidence="3 7" id="KW-0479">Metal-binding</keyword>
<evidence type="ECO:0000256" key="2">
    <source>
        <dbReference type="ARBA" id="ARBA00022617"/>
    </source>
</evidence>
<keyword evidence="9" id="KW-0812">Transmembrane</keyword>
<dbReference type="PRINTS" id="PR00463">
    <property type="entry name" value="EP450I"/>
</dbReference>
<accession>A0A0S2III1</accession>
<name>A0A0S2III1_KALSE</name>
<keyword evidence="9" id="KW-0472">Membrane</keyword>
<sequence length="524" mass="59397">MAFYNQLQDITLLGLVFAVICLWKIISTHARSNKSNSRPPEPAGAWPVIGHLRLLGANKILHHIFGDMADKYGPIFSLQLGIHNTLVVSNWEVAKECLKTQDKVFSNRPKSLAIKIMGYDAILGFLPYGPYWRDMRKLAIVELLSTRRLDMLKHVRESEVNSFVRELYKQCISNGGGGSKAVVEMKQRFADLAINIVVRMVAGKRYFGTEVYGDEEARRFQKAMWDFEHLLGLSMVSDAVPLFGWIDALRGYKGKMKKTAKEIDHVLGSWVKEHRQKRETQSINESEQDFIQVMLSVIDGSHFTEHDTDKAIKGTCFSLILGGYDTTMITLTWAVSLLLNNRHVLRKVQDELNIHVGRDRQVIESDVKNLTYLQAIVKETLRLYPPAPLSLPHEAMSDCTVAGFHIPAGTRLLVNLWKLHRDPNIWSDPLEFQPDRFLQKHVDVDIWGKDFELIPFGSGRRSCPGITFALQFLHLTLARLLHGFELGTVSDSTIDMNESAGITNPKATPLEITLTPRLPPQLYV</sequence>
<feature type="binding site" description="axial binding residue" evidence="7">
    <location>
        <position position="463"/>
    </location>
    <ligand>
        <name>heme</name>
        <dbReference type="ChEBI" id="CHEBI:30413"/>
    </ligand>
    <ligandPart>
        <name>Fe</name>
        <dbReference type="ChEBI" id="CHEBI:18248"/>
    </ligandPart>
</feature>
<dbReference type="GO" id="GO:0016705">
    <property type="term" value="F:oxidoreductase activity, acting on paired donors, with incorporation or reduction of molecular oxygen"/>
    <property type="evidence" value="ECO:0007669"/>
    <property type="project" value="InterPro"/>
</dbReference>
<evidence type="ECO:0000256" key="6">
    <source>
        <dbReference type="ARBA" id="ARBA00023033"/>
    </source>
</evidence>
<dbReference type="InterPro" id="IPR001128">
    <property type="entry name" value="Cyt_P450"/>
</dbReference>
<feature type="transmembrane region" description="Helical" evidence="9">
    <location>
        <begin position="7"/>
        <end position="26"/>
    </location>
</feature>
<dbReference type="GO" id="GO:0005506">
    <property type="term" value="F:iron ion binding"/>
    <property type="evidence" value="ECO:0007669"/>
    <property type="project" value="InterPro"/>
</dbReference>
<evidence type="ECO:0000256" key="5">
    <source>
        <dbReference type="ARBA" id="ARBA00023004"/>
    </source>
</evidence>
<dbReference type="PRINTS" id="PR00385">
    <property type="entry name" value="P450"/>
</dbReference>
<evidence type="ECO:0000256" key="3">
    <source>
        <dbReference type="ARBA" id="ARBA00022723"/>
    </source>
</evidence>
<dbReference type="Pfam" id="PF00067">
    <property type="entry name" value="p450"/>
    <property type="match status" value="1"/>
</dbReference>
<dbReference type="GO" id="GO:0046246">
    <property type="term" value="P:terpene biosynthetic process"/>
    <property type="evidence" value="ECO:0007669"/>
    <property type="project" value="TreeGrafter"/>
</dbReference>
<evidence type="ECO:0000256" key="1">
    <source>
        <dbReference type="ARBA" id="ARBA00001971"/>
    </source>
</evidence>
<evidence type="ECO:0000256" key="4">
    <source>
        <dbReference type="ARBA" id="ARBA00023002"/>
    </source>
</evidence>
<comment type="cofactor">
    <cofactor evidence="1 7">
        <name>heme</name>
        <dbReference type="ChEBI" id="CHEBI:30413"/>
    </cofactor>
</comment>
<dbReference type="EMBL" id="KT150519">
    <property type="protein sequence ID" value="ALO23115.1"/>
    <property type="molecule type" value="mRNA"/>
</dbReference>
<dbReference type="InterPro" id="IPR036396">
    <property type="entry name" value="Cyt_P450_sf"/>
</dbReference>
<evidence type="ECO:0000256" key="9">
    <source>
        <dbReference type="SAM" id="Phobius"/>
    </source>
</evidence>
<dbReference type="CDD" id="cd20654">
    <property type="entry name" value="CYP82"/>
    <property type="match status" value="1"/>
</dbReference>
<dbReference type="InterPro" id="IPR050651">
    <property type="entry name" value="Plant_Cytochrome_P450_Monoox"/>
</dbReference>
<proteinExistence type="evidence at transcript level"/>
<keyword evidence="5 7" id="KW-0408">Iron</keyword>
<reference evidence="10" key="1">
    <citation type="submission" date="2015-06" db="EMBL/GenBank/DDBJ databases">
        <authorList>
            <person name="Hoefler B.C."/>
            <person name="Straight P.D."/>
        </authorList>
    </citation>
    <scope>NUCLEOTIDE SEQUENCE</scope>
</reference>
<dbReference type="GO" id="GO:0004497">
    <property type="term" value="F:monooxygenase activity"/>
    <property type="evidence" value="ECO:0007669"/>
    <property type="project" value="UniProtKB-KW"/>
</dbReference>
<dbReference type="AlphaFoldDB" id="A0A0S2III1"/>
<evidence type="ECO:0000256" key="8">
    <source>
        <dbReference type="RuleBase" id="RU000461"/>
    </source>
</evidence>
<protein>
    <submittedName>
        <fullName evidence="10">Cytochrome P450 CYP82H28</fullName>
    </submittedName>
</protein>
<dbReference type="PANTHER" id="PTHR47947">
    <property type="entry name" value="CYTOCHROME P450 82C3-RELATED"/>
    <property type="match status" value="1"/>
</dbReference>
<dbReference type="PROSITE" id="PS00086">
    <property type="entry name" value="CYTOCHROME_P450"/>
    <property type="match status" value="1"/>
</dbReference>
<evidence type="ECO:0000256" key="7">
    <source>
        <dbReference type="PIRSR" id="PIRSR602401-1"/>
    </source>
</evidence>
<keyword evidence="6 8" id="KW-0503">Monooxygenase</keyword>
<keyword evidence="4 8" id="KW-0560">Oxidoreductase</keyword>
<dbReference type="InterPro" id="IPR017972">
    <property type="entry name" value="Cyt_P450_CS"/>
</dbReference>